<dbReference type="AlphaFoldDB" id="A0A5E4N158"/>
<dbReference type="GO" id="GO:0033897">
    <property type="term" value="F:ribonuclease T2 activity"/>
    <property type="evidence" value="ECO:0007669"/>
    <property type="project" value="InterPro"/>
</dbReference>
<evidence type="ECO:0000256" key="2">
    <source>
        <dbReference type="RuleBase" id="RU004328"/>
    </source>
</evidence>
<comment type="similarity">
    <text evidence="1 2">Belongs to the RNase T2 family.</text>
</comment>
<proteinExistence type="inferred from homology"/>
<dbReference type="SUPFAM" id="SSF55895">
    <property type="entry name" value="Ribonuclease Rh-like"/>
    <property type="match status" value="1"/>
</dbReference>
<dbReference type="EMBL" id="CABPRJ010001473">
    <property type="protein sequence ID" value="VVC38408.1"/>
    <property type="molecule type" value="Genomic_DNA"/>
</dbReference>
<evidence type="ECO:0000313" key="4">
    <source>
        <dbReference type="Proteomes" id="UP000325440"/>
    </source>
</evidence>
<dbReference type="PANTHER" id="PTHR11240:SF22">
    <property type="entry name" value="RIBONUCLEASE T2"/>
    <property type="match status" value="1"/>
</dbReference>
<dbReference type="PROSITE" id="PS00530">
    <property type="entry name" value="RNASE_T2_1"/>
    <property type="match status" value="1"/>
</dbReference>
<accession>A0A5E4N158</accession>
<dbReference type="InterPro" id="IPR033130">
    <property type="entry name" value="RNase_T2_His_AS_2"/>
</dbReference>
<gene>
    <name evidence="3" type="ORF">CINCED_3A017996</name>
</gene>
<dbReference type="Gene3D" id="3.90.730.10">
    <property type="entry name" value="Ribonuclease T2-like"/>
    <property type="match status" value="1"/>
</dbReference>
<organism evidence="3 4">
    <name type="scientific">Cinara cedri</name>
    <dbReference type="NCBI Taxonomy" id="506608"/>
    <lineage>
        <taxon>Eukaryota</taxon>
        <taxon>Metazoa</taxon>
        <taxon>Ecdysozoa</taxon>
        <taxon>Arthropoda</taxon>
        <taxon>Hexapoda</taxon>
        <taxon>Insecta</taxon>
        <taxon>Pterygota</taxon>
        <taxon>Neoptera</taxon>
        <taxon>Paraneoptera</taxon>
        <taxon>Hemiptera</taxon>
        <taxon>Sternorrhyncha</taxon>
        <taxon>Aphidomorpha</taxon>
        <taxon>Aphidoidea</taxon>
        <taxon>Aphididae</taxon>
        <taxon>Lachninae</taxon>
        <taxon>Cinara</taxon>
    </lineage>
</organism>
<dbReference type="OrthoDB" id="435754at2759"/>
<dbReference type="GO" id="GO:0005576">
    <property type="term" value="C:extracellular region"/>
    <property type="evidence" value="ECO:0007669"/>
    <property type="project" value="TreeGrafter"/>
</dbReference>
<dbReference type="PROSITE" id="PS00531">
    <property type="entry name" value="RNASE_T2_2"/>
    <property type="match status" value="1"/>
</dbReference>
<name>A0A5E4N158_9HEMI</name>
<dbReference type="InterPro" id="IPR001568">
    <property type="entry name" value="RNase_T2-like"/>
</dbReference>
<dbReference type="Proteomes" id="UP000325440">
    <property type="component" value="Unassembled WGS sequence"/>
</dbReference>
<evidence type="ECO:0000256" key="1">
    <source>
        <dbReference type="ARBA" id="ARBA00007469"/>
    </source>
</evidence>
<sequence>MEMSKRKALLYGTILTFGLGTLYLGLSMKNSHPPEEPNSWDLIIFTQTWPQTLCYTWEENNPHHTCNFPKQKNLWTVHGLWPTKLGTIGPAFCNKSISFDPKALYSIEEQIHEYWVDIEQLNNETEVNISKNTISHKKESIWFHEWEKHGTCALTLPSLNSEFEYFNQGIKWSEMYNMKDILEKGDIKVNDTTSLVTDYWKAIESVLKTNAWIECAFKSDTKQQMLLEIRICFDKSLKMVNCNGICGEESDISKDHLLTNCDLNKPILYLDSIPKNQKSSINPGFNE</sequence>
<keyword evidence="4" id="KW-1185">Reference proteome</keyword>
<reference evidence="3 4" key="1">
    <citation type="submission" date="2019-08" db="EMBL/GenBank/DDBJ databases">
        <authorList>
            <person name="Alioto T."/>
            <person name="Alioto T."/>
            <person name="Gomez Garrido J."/>
        </authorList>
    </citation>
    <scope>NUCLEOTIDE SEQUENCE [LARGE SCALE GENOMIC DNA]</scope>
</reference>
<dbReference type="GO" id="GO:0006401">
    <property type="term" value="P:RNA catabolic process"/>
    <property type="evidence" value="ECO:0007669"/>
    <property type="project" value="TreeGrafter"/>
</dbReference>
<evidence type="ECO:0000313" key="3">
    <source>
        <dbReference type="EMBL" id="VVC38408.1"/>
    </source>
</evidence>
<dbReference type="InterPro" id="IPR018188">
    <property type="entry name" value="RNase_T2_His_AS_1"/>
</dbReference>
<dbReference type="InterPro" id="IPR036430">
    <property type="entry name" value="RNase_T2-like_sf"/>
</dbReference>
<dbReference type="GO" id="GO:0003723">
    <property type="term" value="F:RNA binding"/>
    <property type="evidence" value="ECO:0007669"/>
    <property type="project" value="InterPro"/>
</dbReference>
<protein>
    <submittedName>
        <fullName evidence="3">Ribonuclease T2, His active site 1,Ribonuclease T2-like,Ribonuclease T2, His active site 2</fullName>
    </submittedName>
</protein>
<dbReference type="Pfam" id="PF00445">
    <property type="entry name" value="Ribonuclease_T2"/>
    <property type="match status" value="1"/>
</dbReference>
<dbReference type="PANTHER" id="PTHR11240">
    <property type="entry name" value="RIBONUCLEASE T2"/>
    <property type="match status" value="1"/>
</dbReference>